<protein>
    <submittedName>
        <fullName evidence="2">Nxpe family member 3</fullName>
    </submittedName>
</protein>
<organism evidence="2 3">
    <name type="scientific">Plakobranchus ocellatus</name>
    <dbReference type="NCBI Taxonomy" id="259542"/>
    <lineage>
        <taxon>Eukaryota</taxon>
        <taxon>Metazoa</taxon>
        <taxon>Spiralia</taxon>
        <taxon>Lophotrochozoa</taxon>
        <taxon>Mollusca</taxon>
        <taxon>Gastropoda</taxon>
        <taxon>Heterobranchia</taxon>
        <taxon>Euthyneura</taxon>
        <taxon>Panpulmonata</taxon>
        <taxon>Sacoglossa</taxon>
        <taxon>Placobranchoidea</taxon>
        <taxon>Plakobranchidae</taxon>
        <taxon>Plakobranchus</taxon>
    </lineage>
</organism>
<reference evidence="2 3" key="1">
    <citation type="journal article" date="2021" name="Elife">
        <title>Chloroplast acquisition without the gene transfer in kleptoplastic sea slugs, Plakobranchus ocellatus.</title>
        <authorList>
            <person name="Maeda T."/>
            <person name="Takahashi S."/>
            <person name="Yoshida T."/>
            <person name="Shimamura S."/>
            <person name="Takaki Y."/>
            <person name="Nagai Y."/>
            <person name="Toyoda A."/>
            <person name="Suzuki Y."/>
            <person name="Arimoto A."/>
            <person name="Ishii H."/>
            <person name="Satoh N."/>
            <person name="Nishiyama T."/>
            <person name="Hasebe M."/>
            <person name="Maruyama T."/>
            <person name="Minagawa J."/>
            <person name="Obokata J."/>
            <person name="Shigenobu S."/>
        </authorList>
    </citation>
    <scope>NUCLEOTIDE SEQUENCE [LARGE SCALE GENOMIC DNA]</scope>
</reference>
<accession>A0AAV4AH23</accession>
<dbReference type="AlphaFoldDB" id="A0AAV4AH23"/>
<dbReference type="Pfam" id="PF24536">
    <property type="entry name" value="NXPE4_C"/>
    <property type="match status" value="1"/>
</dbReference>
<keyword evidence="3" id="KW-1185">Reference proteome</keyword>
<dbReference type="EMBL" id="BLXT01003755">
    <property type="protein sequence ID" value="GFO05926.1"/>
    <property type="molecule type" value="Genomic_DNA"/>
</dbReference>
<sequence>MPGFFHLVQVIVTVASHMHMTCSYHLTRNDAKISQSLSPGSIIITPQLQIGSAFDEGIPHILKTLQAYFEPQQYRMRQISASKIVGGLHETSKTPRVTEVPHAMLNNTYGNDIKMSKKIEIIHNEAKDITNNTLNQDNIQLNSNRPENVTLLARNGTEIFHNEINETISIDNNISIARNSTINGTQELSSEPLSTKFKPTKENFKVSSPVSALNKTKAMAQIHARASVKEDPLVIKPRPDSRRRTVDFPFGRNGTYWCGKTLLFSKPGHIDLKEEQYAYLQQTVWSGGWNISQLAQYSLEDVMQPWEWDIYKYPALGNIKETVDELFSKVEFLNSSRTVKIGDRVVIRVDLYDGYGRPRSKGGDDIRVWLKDETVSGGLSVDVTDLGNGSYVATIPLLFPGSPQVKVSVTYPREIIRLVYYLRNVMKGMRLNVGGFVSEFARYKYLIRWRTHALPFHTNTDHWAPNTNQQSVGQSLDEIPATGNYIVVLHMYLHFTTHHYSVYTERIRAMREAVERLLVRNPQAKIVIRGPHAAFKGWTPMLGGDVQAMLYLSILKKEFKHLYDKILLLDFWDMTVAAESEDFHPEAKVTQQMIRILFAHVCH</sequence>
<dbReference type="PANTHER" id="PTHR16165">
    <property type="entry name" value="NXPE FAMILY MEMBER"/>
    <property type="match status" value="1"/>
</dbReference>
<comment type="caution">
    <text evidence="2">The sequence shown here is derived from an EMBL/GenBank/DDBJ whole genome shotgun (WGS) entry which is preliminary data.</text>
</comment>
<dbReference type="PANTHER" id="PTHR16165:SF5">
    <property type="entry name" value="NXPE FAMILY MEMBER 3"/>
    <property type="match status" value="1"/>
</dbReference>
<evidence type="ECO:0000259" key="1">
    <source>
        <dbReference type="Pfam" id="PF24536"/>
    </source>
</evidence>
<dbReference type="InterPro" id="IPR057106">
    <property type="entry name" value="NXPE4_C"/>
</dbReference>
<proteinExistence type="predicted"/>
<dbReference type="InterPro" id="IPR013783">
    <property type="entry name" value="Ig-like_fold"/>
</dbReference>
<dbReference type="Proteomes" id="UP000735302">
    <property type="component" value="Unassembled WGS sequence"/>
</dbReference>
<feature type="domain" description="NXPE C-terminal" evidence="1">
    <location>
        <begin position="432"/>
        <end position="602"/>
    </location>
</feature>
<evidence type="ECO:0000313" key="2">
    <source>
        <dbReference type="EMBL" id="GFO05926.1"/>
    </source>
</evidence>
<gene>
    <name evidence="2" type="ORF">PoB_003243100</name>
</gene>
<name>A0AAV4AH23_9GAST</name>
<dbReference type="Gene3D" id="2.60.40.10">
    <property type="entry name" value="Immunoglobulins"/>
    <property type="match status" value="1"/>
</dbReference>
<evidence type="ECO:0000313" key="3">
    <source>
        <dbReference type="Proteomes" id="UP000735302"/>
    </source>
</evidence>